<feature type="compositionally biased region" description="Low complexity" evidence="1">
    <location>
        <begin position="168"/>
        <end position="214"/>
    </location>
</feature>
<feature type="non-terminal residue" evidence="2">
    <location>
        <position position="371"/>
    </location>
</feature>
<dbReference type="OrthoDB" id="492368at2759"/>
<evidence type="ECO:0000256" key="1">
    <source>
        <dbReference type="SAM" id="MobiDB-lite"/>
    </source>
</evidence>
<gene>
    <name evidence="2" type="ORF">SPIL2461_LOCUS14172</name>
</gene>
<dbReference type="AlphaFoldDB" id="A0A812TK62"/>
<feature type="region of interest" description="Disordered" evidence="1">
    <location>
        <begin position="157"/>
        <end position="217"/>
    </location>
</feature>
<dbReference type="Proteomes" id="UP000649617">
    <property type="component" value="Unassembled WGS sequence"/>
</dbReference>
<name>A0A812TK62_SYMPI</name>
<proteinExistence type="predicted"/>
<sequence>QGLSISSLAQIECLAAIRLPDVGMITDDRDDHHPDGRIAMAWKDGDREIYLDKDCLISFQDKLFTIDKMAVILHAVNKTNPRYAFTILGYDGRRYEFADREVGLLTAKLADFFIHQIVMSGPIRIPEGLAGLGERQLFAMIENTRFGTYRRDPSNVERRLHLSERQARASAPPAGRRGRSPGAAAFEPQAKAGRGRSASPRAGRGRGTSSSARSPVLMETRQAGVLLARPPPPPPVRNVTDYISAIRSGTYGNFARERTRSRTRADAADAAGSAGGIPAPATPPGAGDYHGQQQTGLQNVPRSAENIPISRSLQIRDRLTQSWDDHMLNHNPEFHYTFPYDGSGRLYEPERRPTSGPCCAPGTPSTFHWSA</sequence>
<feature type="compositionally biased region" description="Basic and acidic residues" evidence="1">
    <location>
        <begin position="157"/>
        <end position="167"/>
    </location>
</feature>
<comment type="caution">
    <text evidence="2">The sequence shown here is derived from an EMBL/GenBank/DDBJ whole genome shotgun (WGS) entry which is preliminary data.</text>
</comment>
<keyword evidence="3" id="KW-1185">Reference proteome</keyword>
<feature type="compositionally biased region" description="Low complexity" evidence="1">
    <location>
        <begin position="270"/>
        <end position="287"/>
    </location>
</feature>
<evidence type="ECO:0000313" key="2">
    <source>
        <dbReference type="EMBL" id="CAE7536065.1"/>
    </source>
</evidence>
<feature type="region of interest" description="Disordered" evidence="1">
    <location>
        <begin position="270"/>
        <end position="294"/>
    </location>
</feature>
<accession>A0A812TK62</accession>
<dbReference type="EMBL" id="CAJNIZ010032234">
    <property type="protein sequence ID" value="CAE7536065.1"/>
    <property type="molecule type" value="Genomic_DNA"/>
</dbReference>
<organism evidence="2 3">
    <name type="scientific">Symbiodinium pilosum</name>
    <name type="common">Dinoflagellate</name>
    <dbReference type="NCBI Taxonomy" id="2952"/>
    <lineage>
        <taxon>Eukaryota</taxon>
        <taxon>Sar</taxon>
        <taxon>Alveolata</taxon>
        <taxon>Dinophyceae</taxon>
        <taxon>Suessiales</taxon>
        <taxon>Symbiodiniaceae</taxon>
        <taxon>Symbiodinium</taxon>
    </lineage>
</organism>
<evidence type="ECO:0000313" key="3">
    <source>
        <dbReference type="Proteomes" id="UP000649617"/>
    </source>
</evidence>
<protein>
    <submittedName>
        <fullName evidence="2">Uncharacterized protein</fullName>
    </submittedName>
</protein>
<reference evidence="2" key="1">
    <citation type="submission" date="2021-02" db="EMBL/GenBank/DDBJ databases">
        <authorList>
            <person name="Dougan E. K."/>
            <person name="Rhodes N."/>
            <person name="Thang M."/>
            <person name="Chan C."/>
        </authorList>
    </citation>
    <scope>NUCLEOTIDE SEQUENCE</scope>
</reference>